<evidence type="ECO:0000256" key="1">
    <source>
        <dbReference type="ARBA" id="ARBA00022670"/>
    </source>
</evidence>
<keyword evidence="5" id="KW-0482">Metalloprotease</keyword>
<dbReference type="InterPro" id="IPR022499">
    <property type="entry name" value="PRTRC_protein-A"/>
</dbReference>
<protein>
    <recommendedName>
        <fullName evidence="7">JAB domain-containing protein</fullName>
    </recommendedName>
</protein>
<dbReference type="GO" id="GO:0046872">
    <property type="term" value="F:metal ion binding"/>
    <property type="evidence" value="ECO:0007669"/>
    <property type="project" value="UniProtKB-KW"/>
</dbReference>
<feature type="transmembrane region" description="Helical" evidence="6">
    <location>
        <begin position="20"/>
        <end position="42"/>
    </location>
</feature>
<evidence type="ECO:0000256" key="5">
    <source>
        <dbReference type="ARBA" id="ARBA00023049"/>
    </source>
</evidence>
<evidence type="ECO:0000313" key="8">
    <source>
        <dbReference type="EMBL" id="GAP33966.1"/>
    </source>
</evidence>
<feature type="domain" description="JAB" evidence="7">
    <location>
        <begin position="41"/>
        <end position="132"/>
    </location>
</feature>
<organism evidence="8 9">
    <name type="scientific">Piscinibacter sakaiensis</name>
    <name type="common">Ideonella sakaiensis</name>
    <dbReference type="NCBI Taxonomy" id="1547922"/>
    <lineage>
        <taxon>Bacteria</taxon>
        <taxon>Pseudomonadati</taxon>
        <taxon>Pseudomonadota</taxon>
        <taxon>Betaproteobacteria</taxon>
        <taxon>Burkholderiales</taxon>
        <taxon>Sphaerotilaceae</taxon>
        <taxon>Piscinibacter</taxon>
    </lineage>
</organism>
<reference evidence="9" key="1">
    <citation type="submission" date="2015-07" db="EMBL/GenBank/DDBJ databases">
        <title>Discovery of a poly(ethylene terephthalate assimilation.</title>
        <authorList>
            <person name="Yoshida S."/>
            <person name="Hiraga K."/>
            <person name="Takehana T."/>
            <person name="Taniguchi I."/>
            <person name="Yamaji H."/>
            <person name="Maeda Y."/>
            <person name="Toyohara K."/>
            <person name="Miyamoto K."/>
            <person name="Kimura Y."/>
            <person name="Oda K."/>
        </authorList>
    </citation>
    <scope>NUCLEOTIDE SEQUENCE [LARGE SCALE GENOMIC DNA]</scope>
    <source>
        <strain evidence="9">NBRC 110686 / TISTR 2288 / 201-F6</strain>
    </source>
</reference>
<evidence type="ECO:0000256" key="6">
    <source>
        <dbReference type="SAM" id="Phobius"/>
    </source>
</evidence>
<dbReference type="InterPro" id="IPR028090">
    <property type="entry name" value="JAB_dom_prok"/>
</dbReference>
<evidence type="ECO:0000256" key="3">
    <source>
        <dbReference type="ARBA" id="ARBA00022801"/>
    </source>
</evidence>
<dbReference type="GO" id="GO:0006508">
    <property type="term" value="P:proteolysis"/>
    <property type="evidence" value="ECO:0007669"/>
    <property type="project" value="UniProtKB-KW"/>
</dbReference>
<keyword evidence="6" id="KW-1133">Transmembrane helix</keyword>
<keyword evidence="6" id="KW-0812">Transmembrane</keyword>
<gene>
    <name evidence="8" type="ORF">ISF6_3392</name>
</gene>
<dbReference type="Proteomes" id="UP000037660">
    <property type="component" value="Unassembled WGS sequence"/>
</dbReference>
<keyword evidence="3" id="KW-0378">Hydrolase</keyword>
<sequence length="166" mass="18082">MQMKTPWLDCTTRVAEVGMHLPYGAAAEAITFAFGVIPLGLLERFIAAARRALPNEAAGALVYDARSGALRLAMHEAIEVGPGHVRYRIEALAADELVAIDLHSHGRLGAFWSGEDDRDDQGVRVCGVFGNLDRERPTARFRLALNGLFRELPHPWAVEPDGALLA</sequence>
<keyword evidence="9" id="KW-1185">Reference proteome</keyword>
<accession>A0A0K8NU80</accession>
<name>A0A0K8NU80_PISS1</name>
<keyword evidence="2" id="KW-0479">Metal-binding</keyword>
<reference evidence="8 9" key="2">
    <citation type="journal article" date="2016" name="Science">
        <title>A bacterium that degrades and assimilates poly(ethylene terephthalate).</title>
        <authorList>
            <person name="Yoshida S."/>
            <person name="Hiraga K."/>
            <person name="Takehana T."/>
            <person name="Taniguchi I."/>
            <person name="Yamaji H."/>
            <person name="Maeda Y."/>
            <person name="Toyohara K."/>
            <person name="Miyamoto K."/>
            <person name="Kimura Y."/>
            <person name="Oda K."/>
        </authorList>
    </citation>
    <scope>NUCLEOTIDE SEQUENCE [LARGE SCALE GENOMIC DNA]</scope>
    <source>
        <strain evidence="9">NBRC 110686 / TISTR 2288 / 201-F6</strain>
    </source>
</reference>
<dbReference type="EMBL" id="BBYR01000005">
    <property type="protein sequence ID" value="GAP33966.1"/>
    <property type="molecule type" value="Genomic_DNA"/>
</dbReference>
<dbReference type="AlphaFoldDB" id="A0A0K8NU80"/>
<evidence type="ECO:0000313" key="9">
    <source>
        <dbReference type="Proteomes" id="UP000037660"/>
    </source>
</evidence>
<evidence type="ECO:0000256" key="2">
    <source>
        <dbReference type="ARBA" id="ARBA00022723"/>
    </source>
</evidence>
<proteinExistence type="predicted"/>
<dbReference type="NCBIfam" id="TIGR03735">
    <property type="entry name" value="PRTRC_A"/>
    <property type="match status" value="1"/>
</dbReference>
<dbReference type="GO" id="GO:0008237">
    <property type="term" value="F:metallopeptidase activity"/>
    <property type="evidence" value="ECO:0007669"/>
    <property type="project" value="UniProtKB-KW"/>
</dbReference>
<keyword evidence="4" id="KW-0862">Zinc</keyword>
<keyword evidence="6" id="KW-0472">Membrane</keyword>
<evidence type="ECO:0000256" key="4">
    <source>
        <dbReference type="ARBA" id="ARBA00022833"/>
    </source>
</evidence>
<evidence type="ECO:0000259" key="7">
    <source>
        <dbReference type="Pfam" id="PF14464"/>
    </source>
</evidence>
<dbReference type="STRING" id="1547922.ISF6_3392"/>
<dbReference type="Pfam" id="PF14464">
    <property type="entry name" value="Prok-JAB"/>
    <property type="match status" value="1"/>
</dbReference>
<comment type="caution">
    <text evidence="8">The sequence shown here is derived from an EMBL/GenBank/DDBJ whole genome shotgun (WGS) entry which is preliminary data.</text>
</comment>
<keyword evidence="1" id="KW-0645">Protease</keyword>